<dbReference type="PANTHER" id="PTHR11035">
    <property type="entry name" value="VERY-LONG-CHAIN (3R)-3-HYDROXYACYL-COA DEHYDRATASE"/>
    <property type="match status" value="1"/>
</dbReference>
<feature type="transmembrane region" description="Helical" evidence="14">
    <location>
        <begin position="116"/>
        <end position="138"/>
    </location>
</feature>
<sequence>WSYIFYKFVVNDYSSITKATLWHNVKWPIVIFQHAAILEIFHAMTGLVKSNLVITTFQVFSRVIVVSGVLLATPDSYAASSFGLPLAILAWSITEIIRYLFYYLNLNNFVPYLLTWLRYTLFIALYPIGITGELLCLYSAVNYTSSHPDFWSYRLPNSWNFIFSYYCVLVAIMVSYIP</sequence>
<evidence type="ECO:0000256" key="12">
    <source>
        <dbReference type="ARBA" id="ARBA00023239"/>
    </source>
</evidence>
<comment type="function">
    <text evidence="14">Catalyzes the third of the four reactions of the long-chain fatty acids elongation cycle. This endoplasmic reticulum-bound enzymatic process, allows the addition of two carbons to the chain of long- and very long-chain fatty acids/VLCFAs per cycle. This enzyme catalyzes the dehydration of the 3-hydroxyacyl-CoA intermediate into trans-2,3-enoyl-CoA, within each cycle of fatty acid elongation. Thereby, it participates to the production of VLCFAs of different chain lengths that are involved in multiple biological processes as precursors of membrane lipids and lipid mediators.</text>
</comment>
<evidence type="ECO:0000256" key="3">
    <source>
        <dbReference type="ARBA" id="ARBA00007811"/>
    </source>
</evidence>
<keyword evidence="14" id="KW-0256">Endoplasmic reticulum</keyword>
<evidence type="ECO:0000313" key="16">
    <source>
        <dbReference type="Proteomes" id="UP000752696"/>
    </source>
</evidence>
<dbReference type="EC" id="4.2.1.134" evidence="4 14"/>
<comment type="subcellular location">
    <subcellularLocation>
        <location evidence="14">Endoplasmic reticulum membrane</location>
        <topology evidence="14">Multi-pass membrane protein</topology>
    </subcellularLocation>
    <subcellularLocation>
        <location evidence="1">Membrane</location>
        <topology evidence="1">Multi-pass membrane protein</topology>
    </subcellularLocation>
</comment>
<evidence type="ECO:0000256" key="5">
    <source>
        <dbReference type="ARBA" id="ARBA00022516"/>
    </source>
</evidence>
<evidence type="ECO:0000256" key="4">
    <source>
        <dbReference type="ARBA" id="ARBA00013122"/>
    </source>
</evidence>
<keyword evidence="11 14" id="KW-0275">Fatty acid biosynthesis</keyword>
<keyword evidence="6 14" id="KW-0812">Transmembrane</keyword>
<evidence type="ECO:0000256" key="1">
    <source>
        <dbReference type="ARBA" id="ARBA00004141"/>
    </source>
</evidence>
<keyword evidence="12 14" id="KW-0456">Lyase</keyword>
<protein>
    <recommendedName>
        <fullName evidence="4 14">Very-long-chain (3R)-3-hydroxyacyl-CoA dehydratase</fullName>
        <ecNumber evidence="4 14">4.2.1.134</ecNumber>
    </recommendedName>
</protein>
<name>A0A6V7GYQ7_9HYME</name>
<comment type="similarity">
    <text evidence="3 14">Belongs to the very long-chain fatty acids dehydratase HACD family.</text>
</comment>
<dbReference type="Proteomes" id="UP000752696">
    <property type="component" value="Unassembled WGS sequence"/>
</dbReference>
<feature type="transmembrane region" description="Helical" evidence="14">
    <location>
        <begin position="159"/>
        <end position="177"/>
    </location>
</feature>
<evidence type="ECO:0000256" key="7">
    <source>
        <dbReference type="ARBA" id="ARBA00022832"/>
    </source>
</evidence>
<dbReference type="GO" id="GO:0102158">
    <property type="term" value="F:very-long-chain (3R)-3-hydroxyacyl-CoA dehydratase activity"/>
    <property type="evidence" value="ECO:0007669"/>
    <property type="project" value="UniProtKB-EC"/>
</dbReference>
<dbReference type="UniPathway" id="UPA00094"/>
<keyword evidence="10 14" id="KW-0472">Membrane</keyword>
<keyword evidence="8 14" id="KW-1133">Transmembrane helix</keyword>
<dbReference type="EMBL" id="CAJDYZ010004501">
    <property type="protein sequence ID" value="CAD1471509.1"/>
    <property type="molecule type" value="Genomic_DNA"/>
</dbReference>
<evidence type="ECO:0000313" key="15">
    <source>
        <dbReference type="EMBL" id="CAD1471509.1"/>
    </source>
</evidence>
<evidence type="ECO:0000256" key="8">
    <source>
        <dbReference type="ARBA" id="ARBA00022989"/>
    </source>
</evidence>
<feature type="non-terminal residue" evidence="15">
    <location>
        <position position="178"/>
    </location>
</feature>
<evidence type="ECO:0000256" key="6">
    <source>
        <dbReference type="ARBA" id="ARBA00022692"/>
    </source>
</evidence>
<dbReference type="AlphaFoldDB" id="A0A6V7GYQ7"/>
<dbReference type="GO" id="GO:0030148">
    <property type="term" value="P:sphingolipid biosynthetic process"/>
    <property type="evidence" value="ECO:0007669"/>
    <property type="project" value="TreeGrafter"/>
</dbReference>
<comment type="caution">
    <text evidence="14">Lacks conserved residue(s) required for the propagation of feature annotation.</text>
</comment>
<keyword evidence="7 14" id="KW-0276">Fatty acid metabolism</keyword>
<dbReference type="GO" id="GO:0030497">
    <property type="term" value="P:fatty acid elongation"/>
    <property type="evidence" value="ECO:0007669"/>
    <property type="project" value="TreeGrafter"/>
</dbReference>
<comment type="caution">
    <text evidence="15">The sequence shown here is derived from an EMBL/GenBank/DDBJ whole genome shotgun (WGS) entry which is preliminary data.</text>
</comment>
<evidence type="ECO:0000256" key="10">
    <source>
        <dbReference type="ARBA" id="ARBA00023136"/>
    </source>
</evidence>
<feature type="non-terminal residue" evidence="15">
    <location>
        <position position="1"/>
    </location>
</feature>
<feature type="transmembrane region" description="Helical" evidence="14">
    <location>
        <begin position="84"/>
        <end position="104"/>
    </location>
</feature>
<reference evidence="15" key="1">
    <citation type="submission" date="2020-07" db="EMBL/GenBank/DDBJ databases">
        <authorList>
            <person name="Nazaruddin N."/>
        </authorList>
    </citation>
    <scope>NUCLEOTIDE SEQUENCE</scope>
</reference>
<evidence type="ECO:0000256" key="13">
    <source>
        <dbReference type="ARBA" id="ARBA00036671"/>
    </source>
</evidence>
<keyword evidence="9 14" id="KW-0443">Lipid metabolism</keyword>
<dbReference type="InterPro" id="IPR007482">
    <property type="entry name" value="Tyr_Pase-like_PTPLA"/>
</dbReference>
<dbReference type="OrthoDB" id="46988at2759"/>
<gene>
    <name evidence="15" type="ORF">MHI_LOCUS241249</name>
</gene>
<accession>A0A6V7GYQ7</accession>
<keyword evidence="5 14" id="KW-0444">Lipid biosynthesis</keyword>
<dbReference type="Pfam" id="PF04387">
    <property type="entry name" value="PTPLA"/>
    <property type="match status" value="1"/>
</dbReference>
<organism evidence="15 16">
    <name type="scientific">Heterotrigona itama</name>
    <dbReference type="NCBI Taxonomy" id="395501"/>
    <lineage>
        <taxon>Eukaryota</taxon>
        <taxon>Metazoa</taxon>
        <taxon>Ecdysozoa</taxon>
        <taxon>Arthropoda</taxon>
        <taxon>Hexapoda</taxon>
        <taxon>Insecta</taxon>
        <taxon>Pterygota</taxon>
        <taxon>Neoptera</taxon>
        <taxon>Endopterygota</taxon>
        <taxon>Hymenoptera</taxon>
        <taxon>Apocrita</taxon>
        <taxon>Aculeata</taxon>
        <taxon>Apoidea</taxon>
        <taxon>Anthophila</taxon>
        <taxon>Apidae</taxon>
        <taxon>Heterotrigona</taxon>
    </lineage>
</organism>
<dbReference type="GO" id="GO:0042761">
    <property type="term" value="P:very long-chain fatty acid biosynthetic process"/>
    <property type="evidence" value="ECO:0007669"/>
    <property type="project" value="TreeGrafter"/>
</dbReference>
<evidence type="ECO:0000256" key="14">
    <source>
        <dbReference type="RuleBase" id="RU363109"/>
    </source>
</evidence>
<keyword evidence="16" id="KW-1185">Reference proteome</keyword>
<dbReference type="GO" id="GO:0005789">
    <property type="term" value="C:endoplasmic reticulum membrane"/>
    <property type="evidence" value="ECO:0007669"/>
    <property type="project" value="UniProtKB-SubCell"/>
</dbReference>
<evidence type="ECO:0000256" key="11">
    <source>
        <dbReference type="ARBA" id="ARBA00023160"/>
    </source>
</evidence>
<dbReference type="PANTHER" id="PTHR11035:SF3">
    <property type="entry name" value="VERY-LONG-CHAIN (3R)-3-HYDROXYACYL-COA DEHYDRATASE"/>
    <property type="match status" value="1"/>
</dbReference>
<evidence type="ECO:0000256" key="2">
    <source>
        <dbReference type="ARBA" id="ARBA00005194"/>
    </source>
</evidence>
<comment type="catalytic activity">
    <reaction evidence="13 14">
        <text>a very-long-chain (3R)-3-hydroxyacyl-CoA = a very-long-chain (2E)-enoyl-CoA + H2O</text>
        <dbReference type="Rhea" id="RHEA:45812"/>
        <dbReference type="ChEBI" id="CHEBI:15377"/>
        <dbReference type="ChEBI" id="CHEBI:83728"/>
        <dbReference type="ChEBI" id="CHEBI:85440"/>
        <dbReference type="EC" id="4.2.1.134"/>
    </reaction>
</comment>
<comment type="pathway">
    <text evidence="2 14">Lipid metabolism; fatty acid biosynthesis.</text>
</comment>
<proteinExistence type="inferred from homology"/>
<evidence type="ECO:0000256" key="9">
    <source>
        <dbReference type="ARBA" id="ARBA00023098"/>
    </source>
</evidence>
<feature type="transmembrane region" description="Helical" evidence="14">
    <location>
        <begin position="52"/>
        <end position="72"/>
    </location>
</feature>